<reference evidence="2 3" key="1">
    <citation type="submission" date="2019-09" db="EMBL/GenBank/DDBJ databases">
        <title>Report of infection by Mycobacterium simiae a patient suffering from pulmonary tuberculosis.</title>
        <authorList>
            <person name="Mohanty P.S."/>
            <person name="Bansal A.K."/>
            <person name="Singh H."/>
            <person name="Sharma S."/>
            <person name="Patil S.A."/>
            <person name="Upadhaya P."/>
            <person name="Singh P.K."/>
            <person name="Kumar D."/>
            <person name="Kumar S."/>
            <person name="Singh R.K."/>
            <person name="Chaudhary B."/>
        </authorList>
    </citation>
    <scope>NUCLEOTIDE SEQUENCE [LARGE SCALE GENOMIC DNA]</scope>
    <source>
        <strain evidence="2 3">JAL-560-SIM</strain>
    </source>
</reference>
<feature type="domain" description="HTH cro/C1-type" evidence="1">
    <location>
        <begin position="48"/>
        <end position="78"/>
    </location>
</feature>
<name>A0A5B1BNH8_MYCSI</name>
<protein>
    <submittedName>
        <fullName evidence="2">Helix-turn-helix transcriptional regulator</fullName>
    </submittedName>
</protein>
<organism evidence="2 3">
    <name type="scientific">Mycobacterium simiae</name>
    <name type="common">Mycobacterium habana</name>
    <dbReference type="NCBI Taxonomy" id="1784"/>
    <lineage>
        <taxon>Bacteria</taxon>
        <taxon>Bacillati</taxon>
        <taxon>Actinomycetota</taxon>
        <taxon>Actinomycetes</taxon>
        <taxon>Mycobacteriales</taxon>
        <taxon>Mycobacteriaceae</taxon>
        <taxon>Mycobacterium</taxon>
        <taxon>Mycobacterium simiae complex</taxon>
    </lineage>
</organism>
<evidence type="ECO:0000313" key="2">
    <source>
        <dbReference type="EMBL" id="KAA1248804.1"/>
    </source>
</evidence>
<dbReference type="RefSeq" id="WP_149655349.1">
    <property type="nucleotide sequence ID" value="NZ_VTZN01000130.1"/>
</dbReference>
<proteinExistence type="predicted"/>
<dbReference type="OrthoDB" id="4545613at2"/>
<sequence length="175" mass="19255">MAGKKLELGSTGRLVADNVARLRKTAGLNYTELSIRLAKHGRDIPPLAVRRIEGGNRRVDVDDLVGLALALEVSPSTLLLPKTETGDQSVAITGVDDSVEARRMWRWLLAEFPLTVDTGEAVAGFLLRANPAWLIGPDNEIDVIQSRSTPNTTRIVRKFGRNKFLEQTDLRNENG</sequence>
<dbReference type="EMBL" id="VTZN01000130">
    <property type="protein sequence ID" value="KAA1248804.1"/>
    <property type="molecule type" value="Genomic_DNA"/>
</dbReference>
<comment type="caution">
    <text evidence="2">The sequence shown here is derived from an EMBL/GenBank/DDBJ whole genome shotgun (WGS) entry which is preliminary data.</text>
</comment>
<dbReference type="PROSITE" id="PS50943">
    <property type="entry name" value="HTH_CROC1"/>
    <property type="match status" value="1"/>
</dbReference>
<accession>A0A5B1BNH8</accession>
<evidence type="ECO:0000313" key="3">
    <source>
        <dbReference type="Proteomes" id="UP000324701"/>
    </source>
</evidence>
<evidence type="ECO:0000259" key="1">
    <source>
        <dbReference type="PROSITE" id="PS50943"/>
    </source>
</evidence>
<dbReference type="GO" id="GO:0003677">
    <property type="term" value="F:DNA binding"/>
    <property type="evidence" value="ECO:0007669"/>
    <property type="project" value="InterPro"/>
</dbReference>
<dbReference type="Proteomes" id="UP000324701">
    <property type="component" value="Unassembled WGS sequence"/>
</dbReference>
<dbReference type="Gene3D" id="1.10.260.40">
    <property type="entry name" value="lambda repressor-like DNA-binding domains"/>
    <property type="match status" value="1"/>
</dbReference>
<dbReference type="AlphaFoldDB" id="A0A5B1BNH8"/>
<keyword evidence="3" id="KW-1185">Reference proteome</keyword>
<dbReference type="InterPro" id="IPR010982">
    <property type="entry name" value="Lambda_DNA-bd_dom_sf"/>
</dbReference>
<gene>
    <name evidence="2" type="ORF">F0Q45_18660</name>
</gene>
<dbReference type="SUPFAM" id="SSF47413">
    <property type="entry name" value="lambda repressor-like DNA-binding domains"/>
    <property type="match status" value="1"/>
</dbReference>
<dbReference type="InterPro" id="IPR001387">
    <property type="entry name" value="Cro/C1-type_HTH"/>
</dbReference>